<name>A0A7M5X814_9CNID</name>
<organism evidence="4 5">
    <name type="scientific">Clytia hemisphaerica</name>
    <dbReference type="NCBI Taxonomy" id="252671"/>
    <lineage>
        <taxon>Eukaryota</taxon>
        <taxon>Metazoa</taxon>
        <taxon>Cnidaria</taxon>
        <taxon>Hydrozoa</taxon>
        <taxon>Hydroidolina</taxon>
        <taxon>Leptothecata</taxon>
        <taxon>Obeliida</taxon>
        <taxon>Clytiidae</taxon>
        <taxon>Clytia</taxon>
    </lineage>
</organism>
<feature type="repeat" description="ANK" evidence="3">
    <location>
        <begin position="85"/>
        <end position="107"/>
    </location>
</feature>
<dbReference type="PANTHER" id="PTHR24198:SF165">
    <property type="entry name" value="ANKYRIN REPEAT-CONTAINING PROTEIN-RELATED"/>
    <property type="match status" value="1"/>
</dbReference>
<dbReference type="Proteomes" id="UP000594262">
    <property type="component" value="Unplaced"/>
</dbReference>
<dbReference type="Gene3D" id="1.25.40.20">
    <property type="entry name" value="Ankyrin repeat-containing domain"/>
    <property type="match status" value="1"/>
</dbReference>
<dbReference type="SUPFAM" id="SSF48403">
    <property type="entry name" value="Ankyrin repeat"/>
    <property type="match status" value="1"/>
</dbReference>
<dbReference type="AlphaFoldDB" id="A0A7M5X814"/>
<dbReference type="OrthoDB" id="5314041at2759"/>
<dbReference type="PROSITE" id="PS50088">
    <property type="entry name" value="ANK_REPEAT"/>
    <property type="match status" value="1"/>
</dbReference>
<proteinExistence type="predicted"/>
<evidence type="ECO:0000313" key="4">
    <source>
        <dbReference type="EnsemblMetazoa" id="CLYHEMP019141.1"/>
    </source>
</evidence>
<dbReference type="PROSITE" id="PS50297">
    <property type="entry name" value="ANK_REP_REGION"/>
    <property type="match status" value="1"/>
</dbReference>
<keyword evidence="5" id="KW-1185">Reference proteome</keyword>
<evidence type="ECO:0000313" key="5">
    <source>
        <dbReference type="Proteomes" id="UP000594262"/>
    </source>
</evidence>
<sequence length="180" mass="20824">MKIDNTCINRLVYDFEDRPTILLYVLEREKDHSIVEYLVNHEYCDVNVTDWRGQSPFYFAVQFENIPAVKCLLKRDPSVINKTTYHSSPLHRAARSGNVDLVKILLEQDNIESSHRGQMMEKPFRRPPSAGNGLGVPGKFQKVCSWKCIAVPWKNFESSVTILQLEIHTCSRLILQLVEF</sequence>
<accession>A0A7M5X814</accession>
<dbReference type="InterPro" id="IPR036770">
    <property type="entry name" value="Ankyrin_rpt-contain_sf"/>
</dbReference>
<keyword evidence="2 3" id="KW-0040">ANK repeat</keyword>
<reference evidence="4" key="1">
    <citation type="submission" date="2021-01" db="UniProtKB">
        <authorList>
            <consortium name="EnsemblMetazoa"/>
        </authorList>
    </citation>
    <scope>IDENTIFICATION</scope>
</reference>
<dbReference type="PANTHER" id="PTHR24198">
    <property type="entry name" value="ANKYRIN REPEAT AND PROTEIN KINASE DOMAIN-CONTAINING PROTEIN"/>
    <property type="match status" value="1"/>
</dbReference>
<evidence type="ECO:0000256" key="3">
    <source>
        <dbReference type="PROSITE-ProRule" id="PRU00023"/>
    </source>
</evidence>
<evidence type="ECO:0000256" key="2">
    <source>
        <dbReference type="ARBA" id="ARBA00023043"/>
    </source>
</evidence>
<protein>
    <submittedName>
        <fullName evidence="4">Uncharacterized protein</fullName>
    </submittedName>
</protein>
<keyword evidence="1" id="KW-0677">Repeat</keyword>
<evidence type="ECO:0000256" key="1">
    <source>
        <dbReference type="ARBA" id="ARBA00022737"/>
    </source>
</evidence>
<dbReference type="Pfam" id="PF12796">
    <property type="entry name" value="Ank_2"/>
    <property type="match status" value="1"/>
</dbReference>
<dbReference type="EnsemblMetazoa" id="CLYHEMT019141.1">
    <property type="protein sequence ID" value="CLYHEMP019141.1"/>
    <property type="gene ID" value="CLYHEMG019141"/>
</dbReference>
<dbReference type="InterPro" id="IPR002110">
    <property type="entry name" value="Ankyrin_rpt"/>
</dbReference>
<dbReference type="SMART" id="SM00248">
    <property type="entry name" value="ANK"/>
    <property type="match status" value="3"/>
</dbReference>